<dbReference type="InterPro" id="IPR019734">
    <property type="entry name" value="TPR_rpt"/>
</dbReference>
<dbReference type="Gene3D" id="3.40.1580.10">
    <property type="entry name" value="SMI1/KNR4-like"/>
    <property type="match status" value="1"/>
</dbReference>
<feature type="compositionally biased region" description="Acidic residues" evidence="2">
    <location>
        <begin position="1292"/>
        <end position="1311"/>
    </location>
</feature>
<dbReference type="SUPFAM" id="SSF48452">
    <property type="entry name" value="TPR-like"/>
    <property type="match status" value="1"/>
</dbReference>
<proteinExistence type="predicted"/>
<dbReference type="Pfam" id="PF14568">
    <property type="entry name" value="SUKH_6"/>
    <property type="match status" value="1"/>
</dbReference>
<organism evidence="4 5">
    <name type="scientific">[Clostridium] clostridioforme 90A8</name>
    <dbReference type="NCBI Taxonomy" id="999408"/>
    <lineage>
        <taxon>Bacteria</taxon>
        <taxon>Bacillati</taxon>
        <taxon>Bacillota</taxon>
        <taxon>Clostridia</taxon>
        <taxon>Lachnospirales</taxon>
        <taxon>Lachnospiraceae</taxon>
        <taxon>Enterocloster</taxon>
    </lineage>
</organism>
<feature type="region of interest" description="Disordered" evidence="2">
    <location>
        <begin position="1565"/>
        <end position="1594"/>
    </location>
</feature>
<gene>
    <name evidence="4" type="ORF">HMPREF1090_03697</name>
</gene>
<dbReference type="PATRIC" id="fig|999408.3.peg.3960"/>
<evidence type="ECO:0000256" key="1">
    <source>
        <dbReference type="PROSITE-ProRule" id="PRU00339"/>
    </source>
</evidence>
<evidence type="ECO:0000313" key="4">
    <source>
        <dbReference type="EMBL" id="ENZ12068.1"/>
    </source>
</evidence>
<dbReference type="RefSeq" id="WP_002593762.1">
    <property type="nucleotide sequence ID" value="NZ_KB850980.1"/>
</dbReference>
<dbReference type="Pfam" id="PF14062">
    <property type="entry name" value="DUF4253"/>
    <property type="match status" value="1"/>
</dbReference>
<dbReference type="Pfam" id="PF05076">
    <property type="entry name" value="SUFU"/>
    <property type="match status" value="1"/>
</dbReference>
<dbReference type="EMBL" id="AGYR01000040">
    <property type="protein sequence ID" value="ENZ12068.1"/>
    <property type="molecule type" value="Genomic_DNA"/>
</dbReference>
<dbReference type="Pfam" id="PF25191">
    <property type="entry name" value="DUF7832"/>
    <property type="match status" value="1"/>
</dbReference>
<name>A0A0E2HKH5_9FIRM</name>
<keyword evidence="1" id="KW-0802">TPR repeat</keyword>
<reference evidence="4 5" key="1">
    <citation type="submission" date="2013-01" db="EMBL/GenBank/DDBJ databases">
        <title>The Genome Sequence of Clostridium clostridioforme 90A8.</title>
        <authorList>
            <consortium name="The Broad Institute Genome Sequencing Platform"/>
            <person name="Earl A."/>
            <person name="Ward D."/>
            <person name="Feldgarden M."/>
            <person name="Gevers D."/>
            <person name="Courvalin P."/>
            <person name="Lambert T."/>
            <person name="Walker B."/>
            <person name="Young S.K."/>
            <person name="Zeng Q."/>
            <person name="Gargeya S."/>
            <person name="Fitzgerald M."/>
            <person name="Haas B."/>
            <person name="Abouelleil A."/>
            <person name="Alvarado L."/>
            <person name="Arachchi H.M."/>
            <person name="Berlin A.M."/>
            <person name="Chapman S.B."/>
            <person name="Dewar J."/>
            <person name="Goldberg J."/>
            <person name="Griggs A."/>
            <person name="Gujja S."/>
            <person name="Hansen M."/>
            <person name="Howarth C."/>
            <person name="Imamovic A."/>
            <person name="Larimer J."/>
            <person name="McCowan C."/>
            <person name="Murphy C."/>
            <person name="Neiman D."/>
            <person name="Pearson M."/>
            <person name="Priest M."/>
            <person name="Roberts A."/>
            <person name="Saif S."/>
            <person name="Shea T."/>
            <person name="Sisk P."/>
            <person name="Sykes S."/>
            <person name="Wortman J."/>
            <person name="Nusbaum C."/>
            <person name="Birren B."/>
        </authorList>
    </citation>
    <scope>NUCLEOTIDE SEQUENCE [LARGE SCALE GENOMIC DNA]</scope>
    <source>
        <strain evidence="4 5">90A8</strain>
    </source>
</reference>
<dbReference type="PANTHER" id="PTHR38743">
    <property type="entry name" value="SIMILAR TO GLYOXYLASE I FAMILY PROTEIN"/>
    <property type="match status" value="1"/>
</dbReference>
<dbReference type="InterPro" id="IPR028276">
    <property type="entry name" value="Imm68"/>
</dbReference>
<dbReference type="PROSITE" id="PS50005">
    <property type="entry name" value="TPR"/>
    <property type="match status" value="1"/>
</dbReference>
<dbReference type="InterPro" id="IPR025349">
    <property type="entry name" value="DUF4253"/>
</dbReference>
<sequence length="2231" mass="256483">MGAWGIKALERDEGLDVLNILKNEYVPEHPVMDLGEMIELMKEEGMLGEDLSDIDFLYDNTAMALAELYFQWKDNSKLDYDHEEAIWDKITGFTASKEAIAFLLRQLTDIKNEVPDEDGIREIVDLWKNEDSGEIAPEWLEHLNQLIDRLDSEQEVRKMYIKKYWGNFIGGSDDSLNLVAFLEDQKKEEIPLSEIFAKIGLDKQNWDFRQTVEYLEFTHSDGVEMDFHFAIDVVTDLAAILLECSVSGSVNLQDLDEYNTPARRIRITVTPEEHDAMNKALADFVHAPLEYDISEMMGEDEITDMAYQVEMLRKELYEASGRNRNYHVKAEDVKHLLPDWEGADGCIATNRITVEGRKVGYCYREEPDGGWDSGWRFTAGDESEAYMDDPNNAGIYKLNTICNDDPDIISLLHTPAPCAFERDESGVFQQIQGWKPEQDEEEPDMDILKQCQKWHENDEHQKIINALEAIPAEERTPEIDMELARAYNNLANPSEPEGRKLLHRALELMQSQEEKFGDTYSWNFRMGYAYYYLDQEGRALRYFEKALELHPGDDPKLNTQQDIEELIDWCQKGISLPQFSECFRERTEDWWETFAEMEAELRQMMDEDKDHTRGAELVAQMQETLNLVFDEISFEMGFNGEKYELILTPEGDKVKLFELIYFQKHAPKEVLEHWNILVGRQPIRNIGLRTDDGWDISGEDVQIWLEKQGENSFSISAYCEKLLPMLREEESRAWWMLTTLTDQVLGEIPHMRYIDSFDVLEEPKTEPSFLLSQLPDALKERGLELSTDPEAYLESYLGYKMEPNEDPDADWRLDTMVGSTCCVPLINGYLNADNDFMDDLHADGTVAGFFCYPLDTLREEEGSQKIFDFRDKLEEVFTTDEGSEVLTLTGGATGRYCGYVDFIAWDIQEALNMAKEFFEGTDIPWAIFHTFRREAGSVPLKQQDDGPETENQDDELDETLTGMDYIPYTQQNAEAFFAQLEQWNDEDEYTRCIQALNAIPEDWRNYRTAYALARALENYAIIGDHDEGTLKSKGDKALLRAIEVLESVREEGQDKAEWNMRMAYGYQYLYGQEAKAIPYAQRWAELDPEDEDAPAVIRECKAEIRKRQRGRKKAKFVPGNTPFEGFDLTNFWDDNWYALKEYVSEPPSDELIASVEEELGYKLPAAYIWLMKQHNGGIPVNTCYPCDEPTCWAEDHVAITGIFGIGREKSCSLCGELGSQFMIDEWEYPAIGVAICDCPSAGHDMVFLDYRACGPQGEPAVVHVDQENNYKISHLADSFEEFIRGLEHESLYDPDEEDTDDLDEEDDADGEENSHTGVFTGFVLLSKAEWDKEQFIRDMKEKWDITVDEYDASEEKDDDALVFEVGDMLAAVSLASSPIPGGEAEVNAENNYMWPDAVKIAREHCAHIMVAVLGKEEKVLEKGKLFTKLMAACCRQSYATGVYTSGVVFEPRFYEGFADMLKEDELPIFNWVWFGLYRSEDGLNGYTYGMDVFGKEEMEVLNTDAEPEELRDFLASLASYVLACDVTLQDGETIGFSADDKHTITRSPGVSLPEEQMTLKISYEPIKGDPEDDSCDHSDNDDTQDEEEFSNPEVYTEEEMEAVEGHIEQYFGKVENVFHELVSPDIHVDICMVPPTEERDYYTLVTMGMGAHRMNVPVELAEYKLERAELAIALPADWKLDQESMKDEKWYWPIRLLKSLARLPINCDSWLGHGHTVENREPFADNTKLCTATLIGLQDTEDGSEVCTLPGGEEVNFYQVIPLYEDELDYKLEHDVDALLNKMRGISFVVNPTRQNAITRGTLSNDDFDGEMDDASYHLESIEEKELPIDPINAYNHMAIYLRWCMEHDLMGEDFLKEYSEVAKQVKADPASVDLREFIRDELDGCLFSVLFNQQGRAFAGYYYGEGDSPYYPADVDDNALRFFGPERYHSAEFQDEAYLFIPFDEDYYQVMAEVIGERFENWQGQDFDGDTLEPSEVAQAIMEYLDCECTYFPSMKDDDPIRSAYSYAQRLGVREGFVPVLIQADDETLLECLVMNADPEHDADFYEFDLKTVMEYRKKMLAAPVKDGKAVLEELTGQRKEEAEDDDMDWEEEVLGEMEGGYDNDRFSCYWDSDSHMTYPLILAKIPVKNPWEIFAYLPFGNWNECPDTPELMAVAKYWFEQHGAIPAAMSHDELEFLLPAPVSQEQAMEVATEQYGFCPDIVDQEQDDPTVGNLADVLRQSTVWYFWWD</sequence>
<protein>
    <recommendedName>
        <fullName evidence="3">Knr4/Smi1-like domain-containing protein</fullName>
    </recommendedName>
</protein>
<dbReference type="Gene3D" id="1.25.40.10">
    <property type="entry name" value="Tetratricopeptide repeat domain"/>
    <property type="match status" value="1"/>
</dbReference>
<feature type="region of interest" description="Disordered" evidence="2">
    <location>
        <begin position="1290"/>
        <end position="1315"/>
    </location>
</feature>
<dbReference type="Pfam" id="PF14080">
    <property type="entry name" value="DUF4261"/>
    <property type="match status" value="1"/>
</dbReference>
<dbReference type="Pfam" id="PF09951">
    <property type="entry name" value="Imm33"/>
    <property type="match status" value="1"/>
</dbReference>
<dbReference type="Pfam" id="PF15583">
    <property type="entry name" value="Imm68"/>
    <property type="match status" value="1"/>
</dbReference>
<feature type="repeat" description="TPR" evidence="1">
    <location>
        <begin position="520"/>
        <end position="553"/>
    </location>
</feature>
<dbReference type="InterPro" id="IPR037883">
    <property type="entry name" value="Knr4/Smi1-like_sf"/>
</dbReference>
<dbReference type="SUPFAM" id="SSF103359">
    <property type="entry name" value="Suppressor of Fused, N-terminal domain"/>
    <property type="match status" value="1"/>
</dbReference>
<dbReference type="SUPFAM" id="SSF160631">
    <property type="entry name" value="SMI1/KNR4-like"/>
    <property type="match status" value="1"/>
</dbReference>
<dbReference type="InterPro" id="IPR020941">
    <property type="entry name" value="SUFU-like_domain"/>
</dbReference>
<evidence type="ECO:0000256" key="2">
    <source>
        <dbReference type="SAM" id="MobiDB-lite"/>
    </source>
</evidence>
<accession>A0A0E2HKH5</accession>
<dbReference type="InterPro" id="IPR011990">
    <property type="entry name" value="TPR-like_helical_dom_sf"/>
</dbReference>
<feature type="domain" description="Knr4/Smi1-like" evidence="3">
    <location>
        <begin position="1146"/>
        <end position="1285"/>
    </location>
</feature>
<dbReference type="InterPro" id="IPR057154">
    <property type="entry name" value="DUF7832"/>
</dbReference>
<dbReference type="InterPro" id="IPR037181">
    <property type="entry name" value="SUFU_N"/>
</dbReference>
<dbReference type="InterPro" id="IPR018958">
    <property type="entry name" value="Knr4/Smi1-like_dom"/>
</dbReference>
<feature type="compositionally biased region" description="Acidic residues" evidence="2">
    <location>
        <begin position="1581"/>
        <end position="1594"/>
    </location>
</feature>
<dbReference type="HOGENOM" id="CLU_237191_0_0_9"/>
<dbReference type="SMART" id="SM00860">
    <property type="entry name" value="SMI1_KNR4"/>
    <property type="match status" value="1"/>
</dbReference>
<evidence type="ECO:0000259" key="3">
    <source>
        <dbReference type="SMART" id="SM00860"/>
    </source>
</evidence>
<dbReference type="InterPro" id="IPR025357">
    <property type="entry name" value="DUF4261"/>
</dbReference>
<dbReference type="Proteomes" id="UP000013085">
    <property type="component" value="Unassembled WGS sequence"/>
</dbReference>
<comment type="caution">
    <text evidence="4">The sequence shown here is derived from an EMBL/GenBank/DDBJ whole genome shotgun (WGS) entry which is preliminary data.</text>
</comment>
<dbReference type="PANTHER" id="PTHR38743:SF2">
    <property type="entry name" value="DUF2185 DOMAIN-CONTAINING PROTEIN"/>
    <property type="match status" value="1"/>
</dbReference>
<dbReference type="InterPro" id="IPR018689">
    <property type="entry name" value="Imm33_dom"/>
</dbReference>
<evidence type="ECO:0000313" key="5">
    <source>
        <dbReference type="Proteomes" id="UP000013085"/>
    </source>
</evidence>